<dbReference type="PROSITE" id="PS00379">
    <property type="entry name" value="CDP_ALCOHOL_P_TRANSF"/>
    <property type="match status" value="1"/>
</dbReference>
<evidence type="ECO:0008006" key="6">
    <source>
        <dbReference type="Google" id="ProtNLM"/>
    </source>
</evidence>
<accession>A0A1F7J5D5</accession>
<proteinExistence type="inferred from homology"/>
<reference evidence="4 5" key="1">
    <citation type="journal article" date="2016" name="Nat. Commun.">
        <title>Thousands of microbial genomes shed light on interconnected biogeochemical processes in an aquifer system.</title>
        <authorList>
            <person name="Anantharaman K."/>
            <person name="Brown C.T."/>
            <person name="Hug L.A."/>
            <person name="Sharon I."/>
            <person name="Castelle C.J."/>
            <person name="Probst A.J."/>
            <person name="Thomas B.C."/>
            <person name="Singh A."/>
            <person name="Wilkins M.J."/>
            <person name="Karaoz U."/>
            <person name="Brodie E.L."/>
            <person name="Williams K.H."/>
            <person name="Hubbard S.S."/>
            <person name="Banfield J.F."/>
        </authorList>
    </citation>
    <scope>NUCLEOTIDE SEQUENCE [LARGE SCALE GENOMIC DNA]</scope>
</reference>
<dbReference type="EMBL" id="MGAQ01000010">
    <property type="protein sequence ID" value="OGK50824.1"/>
    <property type="molecule type" value="Genomic_DNA"/>
</dbReference>
<gene>
    <name evidence="4" type="ORF">A3B50_00915</name>
</gene>
<comment type="caution">
    <text evidence="4">The sequence shown here is derived from an EMBL/GenBank/DDBJ whole genome shotgun (WGS) entry which is preliminary data.</text>
</comment>
<dbReference type="InterPro" id="IPR043130">
    <property type="entry name" value="CDP-OH_PTrfase_TM_dom"/>
</dbReference>
<keyword evidence="1 2" id="KW-0808">Transferase</keyword>
<dbReference type="InterPro" id="IPR000462">
    <property type="entry name" value="CDP-OH_P_trans"/>
</dbReference>
<sequence length="250" mass="28614">MKKSSRKTTDPTLIIQKKLANPIITFLSDTPITANQVTICNFLIFAPLSAYFFFRGGFSNNILGLTAIVIYSFFDLVDGGLARKKNIQSSLGRWLDMSLDTMLQTTIMFVITLNILMSGNEMWRLMALLPLFGQGIANVLGMRLTLEFDIDAYIGNVTLEKLFKKNRSLFDRFMKNMIAPTDIFFLSLFTLRLYMLVGIFLNILEYTFILFGIAIIVRSLSMYLILSFHYAKPALSKKYATFSYLDHFQK</sequence>
<comment type="similarity">
    <text evidence="2">Belongs to the CDP-alcohol phosphatidyltransferase class-I family.</text>
</comment>
<evidence type="ECO:0000256" key="1">
    <source>
        <dbReference type="ARBA" id="ARBA00022679"/>
    </source>
</evidence>
<dbReference type="AlphaFoldDB" id="A0A1F7J5D5"/>
<name>A0A1F7J5D5_9BACT</name>
<dbReference type="Proteomes" id="UP000178558">
    <property type="component" value="Unassembled WGS sequence"/>
</dbReference>
<feature type="transmembrane region" description="Helical" evidence="3">
    <location>
        <begin position="209"/>
        <end position="231"/>
    </location>
</feature>
<keyword evidence="3" id="KW-0812">Transmembrane</keyword>
<dbReference type="InterPro" id="IPR048254">
    <property type="entry name" value="CDP_ALCOHOL_P_TRANSF_CS"/>
</dbReference>
<dbReference type="GO" id="GO:0016020">
    <property type="term" value="C:membrane"/>
    <property type="evidence" value="ECO:0007669"/>
    <property type="project" value="InterPro"/>
</dbReference>
<dbReference type="GO" id="GO:0016780">
    <property type="term" value="F:phosphotransferase activity, for other substituted phosphate groups"/>
    <property type="evidence" value="ECO:0007669"/>
    <property type="project" value="InterPro"/>
</dbReference>
<evidence type="ECO:0000313" key="4">
    <source>
        <dbReference type="EMBL" id="OGK50824.1"/>
    </source>
</evidence>
<feature type="transmembrane region" description="Helical" evidence="3">
    <location>
        <begin position="94"/>
        <end position="116"/>
    </location>
</feature>
<feature type="transmembrane region" description="Helical" evidence="3">
    <location>
        <begin position="183"/>
        <end position="203"/>
    </location>
</feature>
<keyword evidence="3" id="KW-0472">Membrane</keyword>
<dbReference type="Gene3D" id="1.20.120.1760">
    <property type="match status" value="1"/>
</dbReference>
<evidence type="ECO:0000256" key="3">
    <source>
        <dbReference type="SAM" id="Phobius"/>
    </source>
</evidence>
<keyword evidence="3" id="KW-1133">Transmembrane helix</keyword>
<evidence type="ECO:0000313" key="5">
    <source>
        <dbReference type="Proteomes" id="UP000178558"/>
    </source>
</evidence>
<feature type="transmembrane region" description="Helical" evidence="3">
    <location>
        <begin position="62"/>
        <end position="82"/>
    </location>
</feature>
<dbReference type="Pfam" id="PF01066">
    <property type="entry name" value="CDP-OH_P_transf"/>
    <property type="match status" value="1"/>
</dbReference>
<dbReference type="GO" id="GO:0008654">
    <property type="term" value="P:phospholipid biosynthetic process"/>
    <property type="evidence" value="ECO:0007669"/>
    <property type="project" value="InterPro"/>
</dbReference>
<evidence type="ECO:0000256" key="2">
    <source>
        <dbReference type="RuleBase" id="RU003750"/>
    </source>
</evidence>
<organism evidence="4 5">
    <name type="scientific">Candidatus Roizmanbacteria bacterium RIFCSPLOWO2_01_FULL_40_42</name>
    <dbReference type="NCBI Taxonomy" id="1802066"/>
    <lineage>
        <taxon>Bacteria</taxon>
        <taxon>Candidatus Roizmaniibacteriota</taxon>
    </lineage>
</organism>
<protein>
    <recommendedName>
        <fullName evidence="6">CDP-alcohol phosphatidyltransferase</fullName>
    </recommendedName>
</protein>